<comment type="caution">
    <text evidence="2">The sequence shown here is derived from an EMBL/GenBank/DDBJ whole genome shotgun (WGS) entry which is preliminary data.</text>
</comment>
<feature type="compositionally biased region" description="Gly residues" evidence="1">
    <location>
        <begin position="9"/>
        <end position="19"/>
    </location>
</feature>
<organism evidence="2">
    <name type="scientific">Cryptosporidium canis</name>
    <dbReference type="NCBI Taxonomy" id="195482"/>
    <lineage>
        <taxon>Eukaryota</taxon>
        <taxon>Sar</taxon>
        <taxon>Alveolata</taxon>
        <taxon>Apicomplexa</taxon>
        <taxon>Conoidasida</taxon>
        <taxon>Coccidia</taxon>
        <taxon>Eucoccidiorida</taxon>
        <taxon>Eimeriorina</taxon>
        <taxon>Cryptosporidiidae</taxon>
        <taxon>Cryptosporidium</taxon>
    </lineage>
</organism>
<gene>
    <name evidence="2" type="ORF">OJ253_1551</name>
</gene>
<reference evidence="2" key="1">
    <citation type="submission" date="2022-10" db="EMBL/GenBank/DDBJ databases">
        <title>Adaptive evolution leads to modifications in subtelomeric GC content in a zoonotic Cryptosporidium species.</title>
        <authorList>
            <person name="Li J."/>
            <person name="Feng Y."/>
            <person name="Xiao L."/>
        </authorList>
    </citation>
    <scope>NUCLEOTIDE SEQUENCE</scope>
    <source>
        <strain evidence="2">33844</strain>
    </source>
</reference>
<protein>
    <submittedName>
        <fullName evidence="2">Uncharacterized protein</fullName>
    </submittedName>
</protein>
<name>A0A9D5DHB4_9CRYT</name>
<dbReference type="OrthoDB" id="10539685at2759"/>
<dbReference type="Proteomes" id="UP001067231">
    <property type="component" value="Unassembled WGS sequence"/>
</dbReference>
<evidence type="ECO:0000256" key="1">
    <source>
        <dbReference type="SAM" id="MobiDB-lite"/>
    </source>
</evidence>
<feature type="region of interest" description="Disordered" evidence="1">
    <location>
        <begin position="1"/>
        <end position="21"/>
    </location>
</feature>
<proteinExistence type="predicted"/>
<accession>A0A9D5DHB4</accession>
<sequence>MKFLRKGTGAPGEGGGVGSGAEITGFPLDLLRQENSERPVGVFDWGAGQRVEVCEKDADGGGQERGGCFEFVFFEGANFKWDREFVSTGGNRVRESDELHGVYERPHDG</sequence>
<dbReference type="EMBL" id="JAPCXC010000034">
    <property type="protein sequence ID" value="KAJ1609443.1"/>
    <property type="molecule type" value="Genomic_DNA"/>
</dbReference>
<evidence type="ECO:0000313" key="2">
    <source>
        <dbReference type="EMBL" id="KAJ1609443.1"/>
    </source>
</evidence>
<dbReference type="AlphaFoldDB" id="A0A9D5DHB4"/>